<dbReference type="InterPro" id="IPR036388">
    <property type="entry name" value="WH-like_DNA-bd_sf"/>
</dbReference>
<evidence type="ECO:0000259" key="16">
    <source>
        <dbReference type="PROSITE" id="PS51726"/>
    </source>
</evidence>
<dbReference type="AlphaFoldDB" id="A0AAN6QEN7"/>
<evidence type="ECO:0000256" key="7">
    <source>
        <dbReference type="ARBA" id="ARBA00022833"/>
    </source>
</evidence>
<dbReference type="InterPro" id="IPR002717">
    <property type="entry name" value="HAT_MYST-type"/>
</dbReference>
<comment type="similarity">
    <text evidence="2">Belongs to the MYST (SAS/MOZ) family.</text>
</comment>
<dbReference type="GeneID" id="89936554"/>
<dbReference type="FunFam" id="3.40.630.30:FF:000067">
    <property type="entry name" value="Histone acetyltransferase"/>
    <property type="match status" value="1"/>
</dbReference>
<name>A0AAN6QEN7_9PEZI</name>
<evidence type="ECO:0000256" key="15">
    <source>
        <dbReference type="SAM" id="MobiDB-lite"/>
    </source>
</evidence>
<dbReference type="GO" id="GO:0008270">
    <property type="term" value="F:zinc ion binding"/>
    <property type="evidence" value="ECO:0007669"/>
    <property type="project" value="UniProtKB-KW"/>
</dbReference>
<evidence type="ECO:0000256" key="13">
    <source>
        <dbReference type="ARBA" id="ARBA00045805"/>
    </source>
</evidence>
<dbReference type="InterPro" id="IPR016181">
    <property type="entry name" value="Acyl_CoA_acyltransferase"/>
</dbReference>
<evidence type="ECO:0000256" key="11">
    <source>
        <dbReference type="ARBA" id="ARBA00023242"/>
    </source>
</evidence>
<evidence type="ECO:0000256" key="4">
    <source>
        <dbReference type="ARBA" id="ARBA00022679"/>
    </source>
</evidence>
<sequence length="487" mass="52565">MATSSAQPVARPTTTTTATGANGEPSDRPARGGTGGNSWGRSDRNIDMVMLGDICFRTWYSSYYGKEVLGDISGNSSSAKGGQQQDGKTNGTTTTTVQGAAKDSDNNNASGAKTSSGGRRGDRDNNPPMLDRLYVCPCCFKYSKELVTWWEHVRVCERRGFVPGQKIYVHPKGKRTVLVPSGQPVPKHSRGKRGGAGQKMVEEVVQDEGEWSIWEVDGETDVLFCQNLSLFAKLFLDNKSVFFDVTGFNYFLLVYTPPAPPPDPNAEVAEIVRPRSQIVGFFSKEKMSWDNNNLACILVFPPWQRKGLGALLIGVSYEISRREGLLGGPEKPISDLGKKGYKRFWAGEIARWLLSLEPSSSSAGETVVDVGECSQATWIAAEDCLLVLREMGVVEDAGKGPPRAARAQEQSKAAEDSGNGNGNGNGNGSGTAAAPEPEVEPVQRVRISQQAVRAWVAANNISLEKACDPNGFVEGYAMKKVVSEEPA</sequence>
<dbReference type="Gene3D" id="3.40.630.30">
    <property type="match status" value="1"/>
</dbReference>
<accession>A0AAN6QEN7</accession>
<dbReference type="Gene3D" id="3.30.60.60">
    <property type="entry name" value="N-acetyl transferase-like"/>
    <property type="match status" value="1"/>
</dbReference>
<keyword evidence="11" id="KW-0539">Nucleus</keyword>
<comment type="caution">
    <text evidence="17">The sequence shown here is derived from an EMBL/GenBank/DDBJ whole genome shotgun (WGS) entry which is preliminary data.</text>
</comment>
<evidence type="ECO:0000313" key="17">
    <source>
        <dbReference type="EMBL" id="KAK4107404.1"/>
    </source>
</evidence>
<feature type="domain" description="MYST-type HAT" evidence="16">
    <location>
        <begin position="41"/>
        <end position="409"/>
    </location>
</feature>
<organism evidence="17 18">
    <name type="scientific">Canariomyces notabilis</name>
    <dbReference type="NCBI Taxonomy" id="2074819"/>
    <lineage>
        <taxon>Eukaryota</taxon>
        <taxon>Fungi</taxon>
        <taxon>Dikarya</taxon>
        <taxon>Ascomycota</taxon>
        <taxon>Pezizomycotina</taxon>
        <taxon>Sordariomycetes</taxon>
        <taxon>Sordariomycetidae</taxon>
        <taxon>Sordariales</taxon>
        <taxon>Chaetomiaceae</taxon>
        <taxon>Canariomyces</taxon>
    </lineage>
</organism>
<keyword evidence="12" id="KW-0012">Acyltransferase</keyword>
<keyword evidence="6" id="KW-0863">Zinc-finger</keyword>
<keyword evidence="5" id="KW-0479">Metal-binding</keyword>
<feature type="compositionally biased region" description="Gly residues" evidence="15">
    <location>
        <begin position="419"/>
        <end position="429"/>
    </location>
</feature>
<dbReference type="InterPro" id="IPR050603">
    <property type="entry name" value="MYST_HAT"/>
</dbReference>
<dbReference type="GO" id="GO:0035267">
    <property type="term" value="C:NuA4 histone acetyltransferase complex"/>
    <property type="evidence" value="ECO:0007669"/>
    <property type="project" value="TreeGrafter"/>
</dbReference>
<dbReference type="PROSITE" id="PS51726">
    <property type="entry name" value="MYST_HAT"/>
    <property type="match status" value="1"/>
</dbReference>
<proteinExistence type="inferred from homology"/>
<evidence type="ECO:0000256" key="5">
    <source>
        <dbReference type="ARBA" id="ARBA00022723"/>
    </source>
</evidence>
<dbReference type="EMBL" id="MU853374">
    <property type="protein sequence ID" value="KAK4107404.1"/>
    <property type="molecule type" value="Genomic_DNA"/>
</dbReference>
<feature type="region of interest" description="Disordered" evidence="15">
    <location>
        <begin position="75"/>
        <end position="126"/>
    </location>
</feature>
<protein>
    <recommendedName>
        <fullName evidence="3">histone acetyltransferase</fullName>
        <ecNumber evidence="3">2.3.1.48</ecNumber>
    </recommendedName>
</protein>
<dbReference type="PANTHER" id="PTHR10615:SF219">
    <property type="entry name" value="HISTONE ACETYLTRANSFERASE KAT5"/>
    <property type="match status" value="1"/>
</dbReference>
<feature type="compositionally biased region" description="Polar residues" evidence="15">
    <location>
        <begin position="106"/>
        <end position="117"/>
    </location>
</feature>
<dbReference type="SUPFAM" id="SSF55729">
    <property type="entry name" value="Acyl-CoA N-acyltransferases (Nat)"/>
    <property type="match status" value="1"/>
</dbReference>
<keyword evidence="10" id="KW-0804">Transcription</keyword>
<dbReference type="RefSeq" id="XP_064664974.1">
    <property type="nucleotide sequence ID" value="XM_064812429.1"/>
</dbReference>
<feature type="region of interest" description="Disordered" evidence="15">
    <location>
        <begin position="397"/>
        <end position="445"/>
    </location>
</feature>
<feature type="compositionally biased region" description="Low complexity" evidence="15">
    <location>
        <begin position="81"/>
        <end position="99"/>
    </location>
</feature>
<dbReference type="GO" id="GO:0006355">
    <property type="term" value="P:regulation of DNA-templated transcription"/>
    <property type="evidence" value="ECO:0007669"/>
    <property type="project" value="InterPro"/>
</dbReference>
<evidence type="ECO:0000256" key="8">
    <source>
        <dbReference type="ARBA" id="ARBA00022990"/>
    </source>
</evidence>
<evidence type="ECO:0000256" key="2">
    <source>
        <dbReference type="ARBA" id="ARBA00010107"/>
    </source>
</evidence>
<gene>
    <name evidence="17" type="ORF">N656DRAFT_720160</name>
</gene>
<keyword evidence="8" id="KW-0007">Acetylation</keyword>
<dbReference type="PANTHER" id="PTHR10615">
    <property type="entry name" value="HISTONE ACETYLTRANSFERASE"/>
    <property type="match status" value="1"/>
</dbReference>
<evidence type="ECO:0000256" key="1">
    <source>
        <dbReference type="ARBA" id="ARBA00004123"/>
    </source>
</evidence>
<keyword evidence="4" id="KW-0808">Transferase</keyword>
<evidence type="ECO:0000256" key="12">
    <source>
        <dbReference type="ARBA" id="ARBA00023315"/>
    </source>
</evidence>
<evidence type="ECO:0000256" key="14">
    <source>
        <dbReference type="PIRSR" id="PIRSR602717-51"/>
    </source>
</evidence>
<keyword evidence="7" id="KW-0862">Zinc</keyword>
<evidence type="ECO:0000313" key="18">
    <source>
        <dbReference type="Proteomes" id="UP001302812"/>
    </source>
</evidence>
<dbReference type="Pfam" id="PF01853">
    <property type="entry name" value="MOZ_SAS"/>
    <property type="match status" value="1"/>
</dbReference>
<evidence type="ECO:0000256" key="3">
    <source>
        <dbReference type="ARBA" id="ARBA00013184"/>
    </source>
</evidence>
<reference evidence="17" key="1">
    <citation type="journal article" date="2023" name="Mol. Phylogenet. Evol.">
        <title>Genome-scale phylogeny and comparative genomics of the fungal order Sordariales.</title>
        <authorList>
            <person name="Hensen N."/>
            <person name="Bonometti L."/>
            <person name="Westerberg I."/>
            <person name="Brannstrom I.O."/>
            <person name="Guillou S."/>
            <person name="Cros-Aarteil S."/>
            <person name="Calhoun S."/>
            <person name="Haridas S."/>
            <person name="Kuo A."/>
            <person name="Mondo S."/>
            <person name="Pangilinan J."/>
            <person name="Riley R."/>
            <person name="LaButti K."/>
            <person name="Andreopoulos B."/>
            <person name="Lipzen A."/>
            <person name="Chen C."/>
            <person name="Yan M."/>
            <person name="Daum C."/>
            <person name="Ng V."/>
            <person name="Clum A."/>
            <person name="Steindorff A."/>
            <person name="Ohm R.A."/>
            <person name="Martin F."/>
            <person name="Silar P."/>
            <person name="Natvig D.O."/>
            <person name="Lalanne C."/>
            <person name="Gautier V."/>
            <person name="Ament-Velasquez S.L."/>
            <person name="Kruys A."/>
            <person name="Hutchinson M.I."/>
            <person name="Powell A.J."/>
            <person name="Barry K."/>
            <person name="Miller A.N."/>
            <person name="Grigoriev I.V."/>
            <person name="Debuchy R."/>
            <person name="Gladieux P."/>
            <person name="Hiltunen Thoren M."/>
            <person name="Johannesson H."/>
        </authorList>
    </citation>
    <scope>NUCLEOTIDE SEQUENCE</scope>
    <source>
        <strain evidence="17">CBS 508.74</strain>
    </source>
</reference>
<evidence type="ECO:0000256" key="6">
    <source>
        <dbReference type="ARBA" id="ARBA00022771"/>
    </source>
</evidence>
<keyword evidence="9" id="KW-0805">Transcription regulation</keyword>
<comment type="function">
    <text evidence="13">Catalytic component of the NuA4 histone acetyltransferase (HAT) complex which is involved in epigenetic transcriptional activation of selected genes principally by acetylation of nucleosomal histones H4, H3, H2B, H2A and H2A variant H2A.Z. Acetylates histone H4 to form H4K5ac, H4K8ac, H4K12ac and H4K16ac, histone H3 to form H3K14ac, and histone H2A to form H2AK4ac and H2AK7ac. The NuA4 complex is involved in the DNA damage response and is required for chromosome segregation. The NuA4 complex plays a direct role in repair of DNA double-strand breaks (DSBs) through homologous recombination. Recruitment to promoters depends on H3K4me. Also acetylates non-histone proteins. In addition to protein acetyltransferase, can use different acyl-CoA substrates, such as 2-hydroxyisobutanoyl-CoA (2-hydroxyisobutyryl-CoA) or (2E)-butenoyl-CoA (crotonyl-CoA), and is able to mediate protein 2-hydroxyisobutyrylation and crotonylation, respectively.</text>
</comment>
<reference evidence="17" key="2">
    <citation type="submission" date="2023-05" db="EMBL/GenBank/DDBJ databases">
        <authorList>
            <consortium name="Lawrence Berkeley National Laboratory"/>
            <person name="Steindorff A."/>
            <person name="Hensen N."/>
            <person name="Bonometti L."/>
            <person name="Westerberg I."/>
            <person name="Brannstrom I.O."/>
            <person name="Guillou S."/>
            <person name="Cros-Aarteil S."/>
            <person name="Calhoun S."/>
            <person name="Haridas S."/>
            <person name="Kuo A."/>
            <person name="Mondo S."/>
            <person name="Pangilinan J."/>
            <person name="Riley R."/>
            <person name="Labutti K."/>
            <person name="Andreopoulos B."/>
            <person name="Lipzen A."/>
            <person name="Chen C."/>
            <person name="Yanf M."/>
            <person name="Daum C."/>
            <person name="Ng V."/>
            <person name="Clum A."/>
            <person name="Ohm R."/>
            <person name="Martin F."/>
            <person name="Silar P."/>
            <person name="Natvig D."/>
            <person name="Lalanne C."/>
            <person name="Gautier V."/>
            <person name="Ament-Velasquez S.L."/>
            <person name="Kruys A."/>
            <person name="Hutchinson M.I."/>
            <person name="Powell A.J."/>
            <person name="Barry K."/>
            <person name="Miller A.N."/>
            <person name="Grigoriev I.V."/>
            <person name="Debuchy R."/>
            <person name="Gladieux P."/>
            <person name="Thoren M.H."/>
            <person name="Johannesson H."/>
        </authorList>
    </citation>
    <scope>NUCLEOTIDE SEQUENCE</scope>
    <source>
        <strain evidence="17">CBS 508.74</strain>
    </source>
</reference>
<dbReference type="Gene3D" id="1.10.10.10">
    <property type="entry name" value="Winged helix-like DNA-binding domain superfamily/Winged helix DNA-binding domain"/>
    <property type="match status" value="1"/>
</dbReference>
<dbReference type="EC" id="2.3.1.48" evidence="3"/>
<keyword evidence="18" id="KW-1185">Reference proteome</keyword>
<feature type="region of interest" description="Disordered" evidence="15">
    <location>
        <begin position="1"/>
        <end position="43"/>
    </location>
</feature>
<evidence type="ECO:0000256" key="10">
    <source>
        <dbReference type="ARBA" id="ARBA00023163"/>
    </source>
</evidence>
<dbReference type="GO" id="GO:0046972">
    <property type="term" value="F:histone H4K16 acetyltransferase activity"/>
    <property type="evidence" value="ECO:0007669"/>
    <property type="project" value="TreeGrafter"/>
</dbReference>
<dbReference type="Proteomes" id="UP001302812">
    <property type="component" value="Unassembled WGS sequence"/>
</dbReference>
<dbReference type="GO" id="GO:0005634">
    <property type="term" value="C:nucleus"/>
    <property type="evidence" value="ECO:0007669"/>
    <property type="project" value="UniProtKB-SubCell"/>
</dbReference>
<evidence type="ECO:0000256" key="9">
    <source>
        <dbReference type="ARBA" id="ARBA00023015"/>
    </source>
</evidence>
<feature type="active site" description="Proton donor/acceptor" evidence="14">
    <location>
        <position position="330"/>
    </location>
</feature>
<comment type="subcellular location">
    <subcellularLocation>
        <location evidence="1">Nucleus</location>
    </subcellularLocation>
</comment>